<feature type="domain" description="YDG" evidence="1">
    <location>
        <begin position="164"/>
        <end position="243"/>
    </location>
</feature>
<organism evidence="3 4">
    <name type="scientific">Candidatus Stercoripulliclostridium pullicola</name>
    <dbReference type="NCBI Taxonomy" id="2840953"/>
    <lineage>
        <taxon>Bacteria</taxon>
        <taxon>Bacillati</taxon>
        <taxon>Bacillota</taxon>
        <taxon>Clostridia</taxon>
        <taxon>Eubacteriales</taxon>
        <taxon>Candidatus Stercoripulliclostridium</taxon>
    </lineage>
</organism>
<dbReference type="EMBL" id="JADINF010000056">
    <property type="protein sequence ID" value="MBO8423827.1"/>
    <property type="molecule type" value="Genomic_DNA"/>
</dbReference>
<comment type="caution">
    <text evidence="3">The sequence shown here is derived from an EMBL/GenBank/DDBJ whole genome shotgun (WGS) entry which is preliminary data.</text>
</comment>
<feature type="domain" description="YDG" evidence="1">
    <location>
        <begin position="76"/>
        <end position="155"/>
    </location>
</feature>
<evidence type="ECO:0000313" key="4">
    <source>
        <dbReference type="Proteomes" id="UP000727857"/>
    </source>
</evidence>
<feature type="domain" description="MBG" evidence="2">
    <location>
        <begin position="447"/>
        <end position="530"/>
    </location>
</feature>
<evidence type="ECO:0000259" key="1">
    <source>
        <dbReference type="Pfam" id="PF18657"/>
    </source>
</evidence>
<dbReference type="Pfam" id="PF18676">
    <property type="entry name" value="MBG_2"/>
    <property type="match status" value="3"/>
</dbReference>
<dbReference type="InterPro" id="IPR041248">
    <property type="entry name" value="YDG"/>
</dbReference>
<accession>A0A940DGS8</accession>
<dbReference type="InterPro" id="IPR041286">
    <property type="entry name" value="MBG_2"/>
</dbReference>
<evidence type="ECO:0000313" key="3">
    <source>
        <dbReference type="EMBL" id="MBO8423827.1"/>
    </source>
</evidence>
<protein>
    <recommendedName>
        <fullName evidence="5">MBG domain-containing protein</fullName>
    </recommendedName>
</protein>
<name>A0A940DGS8_9FIRM</name>
<dbReference type="AlphaFoldDB" id="A0A940DGS8"/>
<feature type="non-terminal residue" evidence="3">
    <location>
        <position position="1185"/>
    </location>
</feature>
<sequence>ITLNGLVNNETYSVGEAEKGKTVYLTYSSYSFSYSNPDQYTITVGSLALKDGDGKASNYSLDSESATCTGIYIVRKTVKLEISGETSKVYDGTKTATPTVVFAAGYEPLQDDNISIKAGSASYLQAEVGTGLTVTLSGYSLDGTNKGYYYLDTATVTSDLGKITARPLTVTFTYDGKVYDGTTDVNTNDFTFHYDGLITGDKVTASCKTATFDNANAGTRKVSSSDITISGDDVGNYNLTSTSYTLNEVTISRRSVEDNDDIVLILDTEGIPSHTYDGNEYTPAPDVIDKAIGENGTTLVFGTDYDRGYDSSNIVNAGEYFFVVTGKNNYTGSKSFSFEITKADLKLTAENISLVYGQTLNASQIVGKAVNAVNEELVVDGTWSFVTEIAYNTSLASKGNFPLVSSSGTVTVLFTVSDTDTSPFNTLNYNLTEETTLELTVTPREISIVAKAQSSVYGTDPKFDKTAYTATVTLAEGEILNFAPTADDATLNAGALDCAVAYDSNVGTYPISSTFSSDNYTIAYTSADFTVTKLGVTVVPDSGQQKYFGDADPAAFTYATTTTQTLAAGFTVSLDGALARAAGDTVGTYYYSLGTITDANNPNYTISLNNTRSFAVLARPITVTASSYNVYFGEAFPALDFTVTDGLGTVTPVIDTDESGNQTITVGSQTVIFDISVIRTAKGSSVATSAITVGIYDTYAVLGTNANFVVTATRGTFEILRRPVTVTPNSGQYKTYGSSDPSSFAYTVAITPGYEGLTGDAQVANYSITGTLVRAKGEDVGSYEIYQGTVTDDNNPNYSITFTEGVTYAVERKSVIITPTVVNIDFGDPLPDDDALTYTAIGVLEGETLVGGLKFAPDVYELAQQGAVPVGNYDIVADSELNNDRNPNYDISEVRGAGALRVLALTAYIDASGNFITFGDTSFTLNYTAHDRKGNEIATSEFTGALGIGYTMPVDNILPAGRYAITVGTLDSENYVIELNNDNGEPPYLEVKPKLVTITSADVTQIYGEEERTQVTITGAEGIVKPYSLVSGSALAVAYPSVEAVGSYNITLGNLESLNPNYDFVFDNEYFYYIVARPIVIVPHEGISSVYGDTEVNITYTTYFRGDEGKAGLIGTDTLGGKLSRENSTNKNVDSYAIILGTLNNSSVAGYNANYTVELSDTKVYYEITPRPVTVTANALSQVFG</sequence>
<proteinExistence type="predicted"/>
<evidence type="ECO:0008006" key="5">
    <source>
        <dbReference type="Google" id="ProtNLM"/>
    </source>
</evidence>
<dbReference type="Pfam" id="PF18657">
    <property type="entry name" value="YDG"/>
    <property type="match status" value="2"/>
</dbReference>
<feature type="non-terminal residue" evidence="3">
    <location>
        <position position="1"/>
    </location>
</feature>
<reference evidence="3" key="2">
    <citation type="journal article" date="2021" name="PeerJ">
        <title>Extensive microbial diversity within the chicken gut microbiome revealed by metagenomics and culture.</title>
        <authorList>
            <person name="Gilroy R."/>
            <person name="Ravi A."/>
            <person name="Getino M."/>
            <person name="Pursley I."/>
            <person name="Horton D.L."/>
            <person name="Alikhan N.F."/>
            <person name="Baker D."/>
            <person name="Gharbi K."/>
            <person name="Hall N."/>
            <person name="Watson M."/>
            <person name="Adriaenssens E.M."/>
            <person name="Foster-Nyarko E."/>
            <person name="Jarju S."/>
            <person name="Secka A."/>
            <person name="Antonio M."/>
            <person name="Oren A."/>
            <person name="Chaudhuri R.R."/>
            <person name="La Ragione R."/>
            <person name="Hildebrand F."/>
            <person name="Pallen M.J."/>
        </authorList>
    </citation>
    <scope>NUCLEOTIDE SEQUENCE</scope>
    <source>
        <strain evidence="3">517</strain>
    </source>
</reference>
<feature type="domain" description="MBG" evidence="2">
    <location>
        <begin position="724"/>
        <end position="805"/>
    </location>
</feature>
<feature type="domain" description="MBG" evidence="2">
    <location>
        <begin position="537"/>
        <end position="610"/>
    </location>
</feature>
<dbReference type="Proteomes" id="UP000727857">
    <property type="component" value="Unassembled WGS sequence"/>
</dbReference>
<evidence type="ECO:0000259" key="2">
    <source>
        <dbReference type="Pfam" id="PF18676"/>
    </source>
</evidence>
<reference evidence="3" key="1">
    <citation type="submission" date="2020-10" db="EMBL/GenBank/DDBJ databases">
        <authorList>
            <person name="Gilroy R."/>
        </authorList>
    </citation>
    <scope>NUCLEOTIDE SEQUENCE</scope>
    <source>
        <strain evidence="3">517</strain>
    </source>
</reference>
<gene>
    <name evidence="3" type="ORF">IAB16_02205</name>
</gene>